<dbReference type="RefSeq" id="WP_331213517.1">
    <property type="nucleotide sequence ID" value="NZ_JAZGQK010000006.1"/>
</dbReference>
<keyword evidence="2" id="KW-0812">Transmembrane</keyword>
<reference evidence="3 4" key="1">
    <citation type="submission" date="2024-01" db="EMBL/GenBank/DDBJ databases">
        <title>Genome insights into Plantactinospora sonchi sp. nov.</title>
        <authorList>
            <person name="Wang L."/>
        </authorList>
    </citation>
    <scope>NUCLEOTIDE SEQUENCE [LARGE SCALE GENOMIC DNA]</scope>
    <source>
        <strain evidence="3 4">NEAU-QY2</strain>
    </source>
</reference>
<evidence type="ECO:0000256" key="1">
    <source>
        <dbReference type="SAM" id="MobiDB-lite"/>
    </source>
</evidence>
<feature type="compositionally biased region" description="Pro residues" evidence="1">
    <location>
        <begin position="237"/>
        <end position="251"/>
    </location>
</feature>
<feature type="compositionally biased region" description="Low complexity" evidence="1">
    <location>
        <begin position="55"/>
        <end position="81"/>
    </location>
</feature>
<keyword evidence="2" id="KW-0472">Membrane</keyword>
<evidence type="ECO:0008006" key="5">
    <source>
        <dbReference type="Google" id="ProtNLM"/>
    </source>
</evidence>
<gene>
    <name evidence="3" type="ORF">V1633_07830</name>
</gene>
<feature type="transmembrane region" description="Helical" evidence="2">
    <location>
        <begin position="133"/>
        <end position="153"/>
    </location>
</feature>
<comment type="caution">
    <text evidence="3">The sequence shown here is derived from an EMBL/GenBank/DDBJ whole genome shotgun (WGS) entry which is preliminary data.</text>
</comment>
<feature type="compositionally biased region" description="Basic and acidic residues" evidence="1">
    <location>
        <begin position="198"/>
        <end position="221"/>
    </location>
</feature>
<dbReference type="Proteomes" id="UP001332243">
    <property type="component" value="Unassembled WGS sequence"/>
</dbReference>
<evidence type="ECO:0000313" key="4">
    <source>
        <dbReference type="Proteomes" id="UP001332243"/>
    </source>
</evidence>
<feature type="compositionally biased region" description="Pro residues" evidence="1">
    <location>
        <begin position="165"/>
        <end position="174"/>
    </location>
</feature>
<evidence type="ECO:0000313" key="3">
    <source>
        <dbReference type="EMBL" id="MEE6258402.1"/>
    </source>
</evidence>
<protein>
    <recommendedName>
        <fullName evidence="5">Cellulose-binding protein</fullName>
    </recommendedName>
</protein>
<keyword evidence="4" id="KW-1185">Reference proteome</keyword>
<dbReference type="EMBL" id="JAZGQK010000006">
    <property type="protein sequence ID" value="MEE6258402.1"/>
    <property type="molecule type" value="Genomic_DNA"/>
</dbReference>
<dbReference type="PRINTS" id="PR01217">
    <property type="entry name" value="PRICHEXTENSN"/>
</dbReference>
<accession>A0ABU7RPG8</accession>
<feature type="region of interest" description="Disordered" evidence="1">
    <location>
        <begin position="1"/>
        <end position="126"/>
    </location>
</feature>
<proteinExistence type="predicted"/>
<organism evidence="3 4">
    <name type="scientific">Plantactinospora sonchi</name>
    <dbReference type="NCBI Taxonomy" id="1544735"/>
    <lineage>
        <taxon>Bacteria</taxon>
        <taxon>Bacillati</taxon>
        <taxon>Actinomycetota</taxon>
        <taxon>Actinomycetes</taxon>
        <taxon>Micromonosporales</taxon>
        <taxon>Micromonosporaceae</taxon>
        <taxon>Plantactinospora</taxon>
    </lineage>
</organism>
<name>A0ABU7RPG8_9ACTN</name>
<feature type="region of interest" description="Disordered" evidence="1">
    <location>
        <begin position="159"/>
        <end position="254"/>
    </location>
</feature>
<feature type="compositionally biased region" description="Low complexity" evidence="1">
    <location>
        <begin position="94"/>
        <end position="121"/>
    </location>
</feature>
<keyword evidence="2" id="KW-1133">Transmembrane helix</keyword>
<sequence>MSCPKCGEDAEPGATYCLRPECGARLPLTDVEEREERAETAAAPGSDTPDPPEEPAATPDQAVPTPGDTTTRPGRTGADPGIVAAGPADAATKPGSGATPPGHGPTGPQSTGTGSDDGATGQKEGLARPLGRTLAVAAAVLGLLLFGTVVVLVRDGDPARQQATVPPPPAPVGQPMPSSLPSIEPALTAPTEPGGSGRPRDDNRKPAGDRDPADDPRRPSADDNQPEPTPRRTTKPPRTPRSQAPPAPAEPPSITASASAICYSDGTWSVRITGRVKNGSASTVWGFAQDDDYAYHGWSIGSGTSFSGEVHPTVGGSELTRSSTSWYVQATVNGKQIHHPTGTVSRSC</sequence>
<evidence type="ECO:0000256" key="2">
    <source>
        <dbReference type="SAM" id="Phobius"/>
    </source>
</evidence>